<evidence type="ECO:0008006" key="4">
    <source>
        <dbReference type="Google" id="ProtNLM"/>
    </source>
</evidence>
<dbReference type="AlphaFoldDB" id="G0V4B8"/>
<organism evidence="2 3">
    <name type="scientific">Caloramator australicus RC3</name>
    <dbReference type="NCBI Taxonomy" id="857293"/>
    <lineage>
        <taxon>Bacteria</taxon>
        <taxon>Bacillati</taxon>
        <taxon>Bacillota</taxon>
        <taxon>Clostridia</taxon>
        <taxon>Eubacteriales</taxon>
        <taxon>Clostridiaceae</taxon>
        <taxon>Caloramator</taxon>
    </lineage>
</organism>
<feature type="signal peptide" evidence="1">
    <location>
        <begin position="1"/>
        <end position="24"/>
    </location>
</feature>
<dbReference type="EMBL" id="CAKP01000010">
    <property type="protein sequence ID" value="CCC57958.1"/>
    <property type="molecule type" value="Genomic_DNA"/>
</dbReference>
<feature type="chain" id="PRO_5003410575" description="DUF2680 domain-containing protein" evidence="1">
    <location>
        <begin position="25"/>
        <end position="158"/>
    </location>
</feature>
<evidence type="ECO:0000313" key="3">
    <source>
        <dbReference type="Proteomes" id="UP000007652"/>
    </source>
</evidence>
<keyword evidence="1" id="KW-0732">Signal</keyword>
<dbReference type="Pfam" id="PF10925">
    <property type="entry name" value="DUF2680"/>
    <property type="match status" value="1"/>
</dbReference>
<evidence type="ECO:0000313" key="2">
    <source>
        <dbReference type="EMBL" id="CCC57958.1"/>
    </source>
</evidence>
<dbReference type="Proteomes" id="UP000007652">
    <property type="component" value="Unassembled WGS sequence"/>
</dbReference>
<dbReference type="RefSeq" id="WP_008907681.1">
    <property type="nucleotide sequence ID" value="NZ_CAKP01000010.1"/>
</dbReference>
<comment type="caution">
    <text evidence="2">The sequence shown here is derived from an EMBL/GenBank/DDBJ whole genome shotgun (WGS) entry which is preliminary data.</text>
</comment>
<keyword evidence="3" id="KW-1185">Reference proteome</keyword>
<reference evidence="2 3" key="1">
    <citation type="journal article" date="2011" name="J. Bacteriol.">
        <title>Draft genome sequence of Caloramator australicus strain RC3T, a thermoanaerobe from the Great Artesian Basin of Australia.</title>
        <authorList>
            <person name="Ogg C.D."/>
            <person name="Patel B.K.C."/>
        </authorList>
    </citation>
    <scope>NUCLEOTIDE SEQUENCE [LARGE SCALE GENOMIC DNA]</scope>
    <source>
        <strain evidence="2 3">RC3</strain>
    </source>
</reference>
<dbReference type="eggNOG" id="ENOG50318K1">
    <property type="taxonomic scope" value="Bacteria"/>
</dbReference>
<name>G0V4B8_9CLOT</name>
<dbReference type="STRING" id="857293.CAAU_0309"/>
<protein>
    <recommendedName>
        <fullName evidence="4">DUF2680 domain-containing protein</fullName>
    </recommendedName>
</protein>
<evidence type="ECO:0000256" key="1">
    <source>
        <dbReference type="SAM" id="SignalP"/>
    </source>
</evidence>
<dbReference type="InterPro" id="IPR024485">
    <property type="entry name" value="DUF2680"/>
</dbReference>
<accession>G0V4B8</accession>
<dbReference type="OrthoDB" id="1809211at2"/>
<proteinExistence type="predicted"/>
<gene>
    <name evidence="2" type="ORF">CAAU_0309</name>
</gene>
<sequence>MKMKKFLVALAATTLIGSTALAFAASRPVDIVSKLTGKSADALYQERLSGKTYGTIAKEAGKLDEFKAEMLKVKKEILDAKVKSGVLTQAQADEIYNAIKNNQATCDGSGNAKIGQKYGIGFGQGMGMGQGRCQGKGLRNGLGKGTGLGYRLNQNTSK</sequence>